<feature type="signal peptide" evidence="2">
    <location>
        <begin position="1"/>
        <end position="28"/>
    </location>
</feature>
<name>A0A1U7CP01_9BACT</name>
<dbReference type="Gene3D" id="1.25.10.10">
    <property type="entry name" value="Leucine-rich Repeat Variant"/>
    <property type="match status" value="1"/>
</dbReference>
<dbReference type="SMART" id="SM00567">
    <property type="entry name" value="EZ_HEAT"/>
    <property type="match status" value="1"/>
</dbReference>
<accession>A0A1U7CP01</accession>
<evidence type="ECO:0000313" key="4">
    <source>
        <dbReference type="Proteomes" id="UP000186309"/>
    </source>
</evidence>
<protein>
    <submittedName>
        <fullName evidence="3">Uncharacterized protein</fullName>
    </submittedName>
</protein>
<sequence>MFKRFATSGVFWLTAALLATSVPRPACAQQDQAIASGIQFLRGRASTRPVGESAMIALALLKSDVPFGDPALSACLTKIRSRFSSNSYTPEQTGGVDVYEAGAIAMALANLDPSERGGQLDMIAAFLIGKQKANGSWDYSARSFGDTSISQYAVLGLWECENSGVDVPPSVWDRAAQWYMSVQSSAGSWNYHRDQGGEPETVSMTAAGVGSLLICRRQLENYRQFQKGANPYLTPVETGGLTTDYQVVSSPAAINAAIAKGLGWIGANFNTGNAPLFGKSKYYGLYGIERIGALADRQMIGRLDWFEKGRSHIQSTQAPGGGWSGQFGDEMNSVWALLFLTKSTAKTLKRIEVRKLGAGTLLGGRFLPSDLSTMTVAGGRIISRPMNGAVEGMLDILEDPRIQNADKAVAGMIERYHAQGPSALRPHKDRLRKMLSHRDQGVRQVAAWALGRTGDLDVVPNLIAALQDADADVAATARQGLQLISRRIDGPAAADPTNAQAKQAEAAQWNQWYDLVRPLDASGADDDEADAAKPGRPSS</sequence>
<dbReference type="RefSeq" id="WP_145952063.1">
    <property type="nucleotide sequence ID" value="NZ_CP019082.1"/>
</dbReference>
<evidence type="ECO:0000256" key="2">
    <source>
        <dbReference type="SAM" id="SignalP"/>
    </source>
</evidence>
<dbReference type="Pfam" id="PF13646">
    <property type="entry name" value="HEAT_2"/>
    <property type="match status" value="1"/>
</dbReference>
<feature type="chain" id="PRO_5013024647" evidence="2">
    <location>
        <begin position="29"/>
        <end position="539"/>
    </location>
</feature>
<dbReference type="KEGG" id="pbor:BSF38_02121"/>
<evidence type="ECO:0000256" key="1">
    <source>
        <dbReference type="SAM" id="MobiDB-lite"/>
    </source>
</evidence>
<dbReference type="AlphaFoldDB" id="A0A1U7CP01"/>
<dbReference type="STRING" id="1387353.BSF38_02121"/>
<dbReference type="SUPFAM" id="SSF48239">
    <property type="entry name" value="Terpenoid cyclases/Protein prenyltransferases"/>
    <property type="match status" value="1"/>
</dbReference>
<dbReference type="InterPro" id="IPR008930">
    <property type="entry name" value="Terpenoid_cyclase/PrenylTrfase"/>
</dbReference>
<dbReference type="InterPro" id="IPR011989">
    <property type="entry name" value="ARM-like"/>
</dbReference>
<gene>
    <name evidence="3" type="ORF">BSF38_02121</name>
</gene>
<keyword evidence="4" id="KW-1185">Reference proteome</keyword>
<dbReference type="InterPro" id="IPR004155">
    <property type="entry name" value="PBS_lyase_HEAT"/>
</dbReference>
<organism evidence="3 4">
    <name type="scientific">Paludisphaera borealis</name>
    <dbReference type="NCBI Taxonomy" id="1387353"/>
    <lineage>
        <taxon>Bacteria</taxon>
        <taxon>Pseudomonadati</taxon>
        <taxon>Planctomycetota</taxon>
        <taxon>Planctomycetia</taxon>
        <taxon>Isosphaerales</taxon>
        <taxon>Isosphaeraceae</taxon>
        <taxon>Paludisphaera</taxon>
    </lineage>
</organism>
<dbReference type="Gene3D" id="1.50.10.20">
    <property type="match status" value="1"/>
</dbReference>
<feature type="region of interest" description="Disordered" evidence="1">
    <location>
        <begin position="517"/>
        <end position="539"/>
    </location>
</feature>
<dbReference type="InterPro" id="IPR016024">
    <property type="entry name" value="ARM-type_fold"/>
</dbReference>
<dbReference type="SUPFAM" id="SSF48371">
    <property type="entry name" value="ARM repeat"/>
    <property type="match status" value="1"/>
</dbReference>
<evidence type="ECO:0000313" key="3">
    <source>
        <dbReference type="EMBL" id="APW60638.1"/>
    </source>
</evidence>
<dbReference type="CDD" id="cd00688">
    <property type="entry name" value="ISOPREN_C2_like"/>
    <property type="match status" value="1"/>
</dbReference>
<reference evidence="4" key="1">
    <citation type="submission" date="2016-12" db="EMBL/GenBank/DDBJ databases">
        <title>Comparative genomics of four Isosphaeraceae planctomycetes: a common pool of plasmids and glycoside hydrolase genes.</title>
        <authorList>
            <person name="Ivanova A."/>
        </authorList>
    </citation>
    <scope>NUCLEOTIDE SEQUENCE [LARGE SCALE GENOMIC DNA]</scope>
    <source>
        <strain evidence="4">PX4</strain>
    </source>
</reference>
<dbReference type="OrthoDB" id="248095at2"/>
<keyword evidence="2" id="KW-0732">Signal</keyword>
<dbReference type="Proteomes" id="UP000186309">
    <property type="component" value="Chromosome"/>
</dbReference>
<dbReference type="EMBL" id="CP019082">
    <property type="protein sequence ID" value="APW60638.1"/>
    <property type="molecule type" value="Genomic_DNA"/>
</dbReference>
<proteinExistence type="predicted"/>